<evidence type="ECO:0000256" key="1">
    <source>
        <dbReference type="ARBA" id="ARBA00001933"/>
    </source>
</evidence>
<dbReference type="Gene3D" id="3.40.640.10">
    <property type="entry name" value="Type I PLP-dependent aspartate aminotransferase-like (Major domain)"/>
    <property type="match status" value="1"/>
</dbReference>
<dbReference type="Gene3D" id="3.90.1150.10">
    <property type="entry name" value="Aspartate Aminotransferase, domain 1"/>
    <property type="match status" value="1"/>
</dbReference>
<dbReference type="GO" id="GO:0006534">
    <property type="term" value="P:cysteine metabolic process"/>
    <property type="evidence" value="ECO:0007669"/>
    <property type="project" value="UniProtKB-UniRule"/>
</dbReference>
<keyword evidence="14" id="KW-1185">Reference proteome</keyword>
<comment type="caution">
    <text evidence="13">The sequence shown here is derived from an EMBL/GenBank/DDBJ whole genome shotgun (WGS) entry which is preliminary data.</text>
</comment>
<dbReference type="InterPro" id="IPR010970">
    <property type="entry name" value="Cys_dSase_SufS"/>
</dbReference>
<dbReference type="EMBL" id="JACIEM010000001">
    <property type="protein sequence ID" value="MBB4001642.1"/>
    <property type="molecule type" value="Genomic_DNA"/>
</dbReference>
<dbReference type="InterPro" id="IPR000192">
    <property type="entry name" value="Aminotrans_V_dom"/>
</dbReference>
<dbReference type="PROSITE" id="PS00595">
    <property type="entry name" value="AA_TRANSFER_CLASS_5"/>
    <property type="match status" value="1"/>
</dbReference>
<dbReference type="InterPro" id="IPR015422">
    <property type="entry name" value="PyrdxlP-dep_Trfase_small"/>
</dbReference>
<evidence type="ECO:0000259" key="12">
    <source>
        <dbReference type="Pfam" id="PF00266"/>
    </source>
</evidence>
<evidence type="ECO:0000256" key="4">
    <source>
        <dbReference type="ARBA" id="ARBA00010447"/>
    </source>
</evidence>
<dbReference type="NCBIfam" id="TIGR01979">
    <property type="entry name" value="sufS"/>
    <property type="match status" value="1"/>
</dbReference>
<dbReference type="GO" id="GO:0031071">
    <property type="term" value="F:cysteine desulfurase activity"/>
    <property type="evidence" value="ECO:0007669"/>
    <property type="project" value="UniProtKB-UniRule"/>
</dbReference>
<proteinExistence type="inferred from homology"/>
<gene>
    <name evidence="13" type="ORF">GGR03_000689</name>
</gene>
<dbReference type="CDD" id="cd06453">
    <property type="entry name" value="SufS_like"/>
    <property type="match status" value="1"/>
</dbReference>
<accession>A0A7W6HAS7</accession>
<dbReference type="GO" id="GO:0016829">
    <property type="term" value="F:lyase activity"/>
    <property type="evidence" value="ECO:0007669"/>
    <property type="project" value="UniProtKB-KW"/>
</dbReference>
<reference evidence="13 14" key="1">
    <citation type="submission" date="2020-08" db="EMBL/GenBank/DDBJ databases">
        <title>Genomic Encyclopedia of Type Strains, Phase IV (KMG-IV): sequencing the most valuable type-strain genomes for metagenomic binning, comparative biology and taxonomic classification.</title>
        <authorList>
            <person name="Goeker M."/>
        </authorList>
    </citation>
    <scope>NUCLEOTIDE SEQUENCE [LARGE SCALE GENOMIC DNA]</scope>
    <source>
        <strain evidence="13 14">DSM 103570</strain>
    </source>
</reference>
<dbReference type="InterPro" id="IPR016454">
    <property type="entry name" value="Cysteine_dSase"/>
</dbReference>
<organism evidence="13 14">
    <name type="scientific">Aurantimonas endophytica</name>
    <dbReference type="NCBI Taxonomy" id="1522175"/>
    <lineage>
        <taxon>Bacteria</taxon>
        <taxon>Pseudomonadati</taxon>
        <taxon>Pseudomonadota</taxon>
        <taxon>Alphaproteobacteria</taxon>
        <taxon>Hyphomicrobiales</taxon>
        <taxon>Aurantimonadaceae</taxon>
        <taxon>Aurantimonas</taxon>
    </lineage>
</organism>
<keyword evidence="13" id="KW-0456">Lyase</keyword>
<sequence length="419" mass="45596">MKAEAIARDSAATVAYDVAAVRRDFPILSTQVYGKPLVYLDSGASAQKPKAMLDAVQKAYAEDYSNVHRGLHFLSNRATEEFEAARGKVAAFLNAPSPDEIVFTRSATEAINLVAYGYGMQEIGEGDEIVLTIMEHHSNIIPWHFIRERKGAKLVFVPVADDGSIDIADFERAITPRTRLIATTHMSNVLGTVVDVKAVAALAHSKNIPVLVDGSQGAVHLPVDVQDLDCDFYVFTGHKLYGPTGIGVLYGKREILDRMQPFNGGGEMIVEVTEEMVTYNAPPHRFEAGTPPIVQAIGLGASLDYVNGIGREAIAAHEESLRDYAHERLRAVNSLRIYGEAPGKGAIVSFDLEGIHAHDVSMVIDREGVAVRAGTHCAQPLLKRFGATSTCRASFGMYNTLDEIDLLAEALEKARRFFA</sequence>
<dbReference type="InterPro" id="IPR015421">
    <property type="entry name" value="PyrdxlP-dep_Trfase_major"/>
</dbReference>
<keyword evidence="7 11" id="KW-0808">Transferase</keyword>
<dbReference type="AlphaFoldDB" id="A0A7W6HAS7"/>
<evidence type="ECO:0000256" key="5">
    <source>
        <dbReference type="ARBA" id="ARBA00012239"/>
    </source>
</evidence>
<dbReference type="EC" id="2.8.1.7" evidence="5 11"/>
<dbReference type="PIRSF" id="PIRSF005572">
    <property type="entry name" value="NifS"/>
    <property type="match status" value="1"/>
</dbReference>
<evidence type="ECO:0000256" key="2">
    <source>
        <dbReference type="ARBA" id="ARBA00002824"/>
    </source>
</evidence>
<dbReference type="PANTHER" id="PTHR43586">
    <property type="entry name" value="CYSTEINE DESULFURASE"/>
    <property type="match status" value="1"/>
</dbReference>
<evidence type="ECO:0000256" key="7">
    <source>
        <dbReference type="ARBA" id="ARBA00022679"/>
    </source>
</evidence>
<evidence type="ECO:0000256" key="3">
    <source>
        <dbReference type="ARBA" id="ARBA00003120"/>
    </source>
</evidence>
<evidence type="ECO:0000256" key="11">
    <source>
        <dbReference type="RuleBase" id="RU004506"/>
    </source>
</evidence>
<comment type="cofactor">
    <cofactor evidence="1 10">
        <name>pyridoxal 5'-phosphate</name>
        <dbReference type="ChEBI" id="CHEBI:597326"/>
    </cofactor>
</comment>
<comment type="similarity">
    <text evidence="4 11">Belongs to the class-V pyridoxal-phosphate-dependent aminotransferase family. Csd subfamily.</text>
</comment>
<comment type="catalytic activity">
    <reaction evidence="9 11">
        <text>(sulfur carrier)-H + L-cysteine = (sulfur carrier)-SH + L-alanine</text>
        <dbReference type="Rhea" id="RHEA:43892"/>
        <dbReference type="Rhea" id="RHEA-COMP:14737"/>
        <dbReference type="Rhea" id="RHEA-COMP:14739"/>
        <dbReference type="ChEBI" id="CHEBI:29917"/>
        <dbReference type="ChEBI" id="CHEBI:35235"/>
        <dbReference type="ChEBI" id="CHEBI:57972"/>
        <dbReference type="ChEBI" id="CHEBI:64428"/>
        <dbReference type="EC" id="2.8.1.7"/>
    </reaction>
</comment>
<dbReference type="SUPFAM" id="SSF53383">
    <property type="entry name" value="PLP-dependent transferases"/>
    <property type="match status" value="1"/>
</dbReference>
<dbReference type="RefSeq" id="WP_183206146.1">
    <property type="nucleotide sequence ID" value="NZ_JAAAMM010000001.1"/>
</dbReference>
<evidence type="ECO:0000313" key="13">
    <source>
        <dbReference type="EMBL" id="MBB4001642.1"/>
    </source>
</evidence>
<keyword evidence="8 11" id="KW-0663">Pyridoxal phosphate</keyword>
<evidence type="ECO:0000256" key="6">
    <source>
        <dbReference type="ARBA" id="ARBA00013558"/>
    </source>
</evidence>
<evidence type="ECO:0000256" key="8">
    <source>
        <dbReference type="ARBA" id="ARBA00022898"/>
    </source>
</evidence>
<evidence type="ECO:0000256" key="10">
    <source>
        <dbReference type="RuleBase" id="RU004504"/>
    </source>
</evidence>
<feature type="domain" description="Aminotransferase class V" evidence="12">
    <location>
        <begin position="38"/>
        <end position="407"/>
    </location>
</feature>
<comment type="function">
    <text evidence="2 11">Catalyzes the removal of elemental sulfur and selenium atoms from L-cysteine, L-cystine, L-selenocysteine, and L-selenocystine to produce L-alanine.</text>
</comment>
<dbReference type="InterPro" id="IPR020578">
    <property type="entry name" value="Aminotrans_V_PyrdxlP_BS"/>
</dbReference>
<comment type="function">
    <text evidence="3">Catalyzes the removal of elemental sulfur atoms from cysteine to produce alanine. Seems to participate in the biosynthesis of the nitrogenase metalloclusters by providing the inorganic sulfur required for the Fe-S core formation.</text>
</comment>
<evidence type="ECO:0000256" key="9">
    <source>
        <dbReference type="ARBA" id="ARBA00050776"/>
    </source>
</evidence>
<name>A0A7W6HAS7_9HYPH</name>
<dbReference type="PANTHER" id="PTHR43586:SF8">
    <property type="entry name" value="CYSTEINE DESULFURASE 1, CHLOROPLASTIC"/>
    <property type="match status" value="1"/>
</dbReference>
<dbReference type="Pfam" id="PF00266">
    <property type="entry name" value="Aminotran_5"/>
    <property type="match status" value="1"/>
</dbReference>
<dbReference type="InterPro" id="IPR015424">
    <property type="entry name" value="PyrdxlP-dep_Trfase"/>
</dbReference>
<protein>
    <recommendedName>
        <fullName evidence="6 11">Cysteine desulfurase</fullName>
        <ecNumber evidence="5 11">2.8.1.7</ecNumber>
    </recommendedName>
</protein>
<evidence type="ECO:0000313" key="14">
    <source>
        <dbReference type="Proteomes" id="UP000588647"/>
    </source>
</evidence>
<dbReference type="GO" id="GO:0030170">
    <property type="term" value="F:pyridoxal phosphate binding"/>
    <property type="evidence" value="ECO:0007669"/>
    <property type="project" value="UniProtKB-UniRule"/>
</dbReference>
<dbReference type="Proteomes" id="UP000588647">
    <property type="component" value="Unassembled WGS sequence"/>
</dbReference>